<reference evidence="2 3" key="1">
    <citation type="journal article" date="2019" name="G3 (Bethesda)">
        <title>Sequencing of a Wild Apple (Malus baccata) Genome Unravels the Differences Between Cultivated and Wild Apple Species Regarding Disease Resistance and Cold Tolerance.</title>
        <authorList>
            <person name="Chen X."/>
        </authorList>
    </citation>
    <scope>NUCLEOTIDE SEQUENCE [LARGE SCALE GENOMIC DNA]</scope>
    <source>
        <strain evidence="3">cv. Shandingzi</strain>
        <tissue evidence="2">Leaves</tissue>
    </source>
</reference>
<accession>A0A540MID5</accession>
<gene>
    <name evidence="2" type="ORF">C1H46_015803</name>
</gene>
<proteinExistence type="predicted"/>
<name>A0A540MID5_MALBA</name>
<evidence type="ECO:0000313" key="2">
    <source>
        <dbReference type="EMBL" id="TQD98555.1"/>
    </source>
</evidence>
<organism evidence="2 3">
    <name type="scientific">Malus baccata</name>
    <name type="common">Siberian crab apple</name>
    <name type="synonym">Pyrus baccata</name>
    <dbReference type="NCBI Taxonomy" id="106549"/>
    <lineage>
        <taxon>Eukaryota</taxon>
        <taxon>Viridiplantae</taxon>
        <taxon>Streptophyta</taxon>
        <taxon>Embryophyta</taxon>
        <taxon>Tracheophyta</taxon>
        <taxon>Spermatophyta</taxon>
        <taxon>Magnoliopsida</taxon>
        <taxon>eudicotyledons</taxon>
        <taxon>Gunneridae</taxon>
        <taxon>Pentapetalae</taxon>
        <taxon>rosids</taxon>
        <taxon>fabids</taxon>
        <taxon>Rosales</taxon>
        <taxon>Rosaceae</taxon>
        <taxon>Amygdaloideae</taxon>
        <taxon>Maleae</taxon>
        <taxon>Malus</taxon>
    </lineage>
</organism>
<evidence type="ECO:0000256" key="1">
    <source>
        <dbReference type="SAM" id="MobiDB-lite"/>
    </source>
</evidence>
<comment type="caution">
    <text evidence="2">The sequence shown here is derived from an EMBL/GenBank/DDBJ whole genome shotgun (WGS) entry which is preliminary data.</text>
</comment>
<dbReference type="AlphaFoldDB" id="A0A540MID5"/>
<keyword evidence="3" id="KW-1185">Reference proteome</keyword>
<feature type="compositionally biased region" description="Polar residues" evidence="1">
    <location>
        <begin position="65"/>
        <end position="77"/>
    </location>
</feature>
<feature type="region of interest" description="Disordered" evidence="1">
    <location>
        <begin position="35"/>
        <end position="77"/>
    </location>
</feature>
<evidence type="ECO:0000313" key="3">
    <source>
        <dbReference type="Proteomes" id="UP000315295"/>
    </source>
</evidence>
<feature type="compositionally biased region" description="Low complexity" evidence="1">
    <location>
        <begin position="40"/>
        <end position="58"/>
    </location>
</feature>
<dbReference type="EMBL" id="VIEB01000251">
    <property type="protein sequence ID" value="TQD98555.1"/>
    <property type="molecule type" value="Genomic_DNA"/>
</dbReference>
<sequence length="115" mass="13179">MSYKKGLFYEFRTEPPKSQRRSWASIARKLTFAIAKSSRKQSPSAPQSPAAYSSSMSSHFCPSPMWSSLSSPGKSTWRSPMRFVEWENLGMMVDYGSQRSSRRSWKPLLDTITEK</sequence>
<dbReference type="Proteomes" id="UP000315295">
    <property type="component" value="Unassembled WGS sequence"/>
</dbReference>
<protein>
    <submittedName>
        <fullName evidence="2">Uncharacterized protein</fullName>
    </submittedName>
</protein>